<dbReference type="InterPro" id="IPR003959">
    <property type="entry name" value="ATPase_AAA_core"/>
</dbReference>
<gene>
    <name evidence="2" type="ORF">SY1_06000</name>
</gene>
<dbReference type="RefSeq" id="WP_015556131.1">
    <property type="nucleotide sequence ID" value="NC_021038.1"/>
</dbReference>
<organism evidence="2 3">
    <name type="scientific">Fretibacterium fastidiosum</name>
    <dbReference type="NCBI Taxonomy" id="651822"/>
    <lineage>
        <taxon>Bacteria</taxon>
        <taxon>Thermotogati</taxon>
        <taxon>Synergistota</taxon>
        <taxon>Synergistia</taxon>
        <taxon>Synergistales</taxon>
        <taxon>Aminobacteriaceae</taxon>
        <taxon>Fretibacterium</taxon>
    </lineage>
</organism>
<dbReference type="Gene3D" id="3.40.50.300">
    <property type="entry name" value="P-loop containing nucleotide triphosphate hydrolases"/>
    <property type="match status" value="2"/>
</dbReference>
<keyword evidence="3" id="KW-1185">Reference proteome</keyword>
<dbReference type="Proteomes" id="UP000008957">
    <property type="component" value="Chromosome"/>
</dbReference>
<dbReference type="GO" id="GO:0016887">
    <property type="term" value="F:ATP hydrolysis activity"/>
    <property type="evidence" value="ECO:0007669"/>
    <property type="project" value="InterPro"/>
</dbReference>
<dbReference type="PANTHER" id="PTHR43581">
    <property type="entry name" value="ATP/GTP PHOSPHATASE"/>
    <property type="match status" value="1"/>
</dbReference>
<dbReference type="EMBL" id="FP929056">
    <property type="protein sequence ID" value="CBL27984.1"/>
    <property type="molecule type" value="Genomic_DNA"/>
</dbReference>
<protein>
    <recommendedName>
        <fullName evidence="1">ATPase AAA-type core domain-containing protein</fullName>
    </recommendedName>
</protein>
<dbReference type="PANTHER" id="PTHR43581:SF2">
    <property type="entry name" value="EXCINUCLEASE ATPASE SUBUNIT"/>
    <property type="match status" value="1"/>
</dbReference>
<name>A0AB94IWA8_9BACT</name>
<dbReference type="SUPFAM" id="SSF52540">
    <property type="entry name" value="P-loop containing nucleoside triphosphate hydrolases"/>
    <property type="match status" value="1"/>
</dbReference>
<accession>A0AB94IWA8</accession>
<dbReference type="InterPro" id="IPR051396">
    <property type="entry name" value="Bact_Antivir_Def_Nuclease"/>
</dbReference>
<feature type="domain" description="ATPase AAA-type core" evidence="1">
    <location>
        <begin position="24"/>
        <end position="330"/>
    </location>
</feature>
<evidence type="ECO:0000259" key="1">
    <source>
        <dbReference type="Pfam" id="PF13304"/>
    </source>
</evidence>
<dbReference type="InterPro" id="IPR027417">
    <property type="entry name" value="P-loop_NTPase"/>
</dbReference>
<dbReference type="Pfam" id="PF13304">
    <property type="entry name" value="AAA_21"/>
    <property type="match status" value="1"/>
</dbReference>
<dbReference type="KEGG" id="sbr:SY1_06000"/>
<reference evidence="3" key="1">
    <citation type="submission" date="2010-03" db="EMBL/GenBank/DDBJ databases">
        <title>The genome sequence of Synergistetes sp. SGP1.</title>
        <authorList>
            <consortium name="metaHIT consortium -- http://www.metahit.eu/"/>
            <person name="Pajon A."/>
            <person name="Turner K."/>
            <person name="Parkhill J."/>
            <person name="Wade W."/>
            <person name="Vartoukian S."/>
        </authorList>
    </citation>
    <scope>NUCLEOTIDE SEQUENCE [LARGE SCALE GENOMIC DNA]</scope>
    <source>
        <strain evidence="3">SGP1</strain>
    </source>
</reference>
<evidence type="ECO:0000313" key="2">
    <source>
        <dbReference type="EMBL" id="CBL27984.1"/>
    </source>
</evidence>
<proteinExistence type="predicted"/>
<dbReference type="GO" id="GO:0005524">
    <property type="term" value="F:ATP binding"/>
    <property type="evidence" value="ECO:0007669"/>
    <property type="project" value="InterPro"/>
</dbReference>
<dbReference type="AlphaFoldDB" id="A0AB94IWA8"/>
<evidence type="ECO:0000313" key="3">
    <source>
        <dbReference type="Proteomes" id="UP000008957"/>
    </source>
</evidence>
<reference evidence="2 3" key="2">
    <citation type="submission" date="2010-03" db="EMBL/GenBank/DDBJ databases">
        <authorList>
            <person name="Pajon A."/>
        </authorList>
    </citation>
    <scope>NUCLEOTIDE SEQUENCE [LARGE SCALE GENOMIC DNA]</scope>
    <source>
        <strain evidence="2 3">SGP1</strain>
    </source>
</reference>
<sequence>MIRKLEIHNYKLFRNFALELDGGVNLLCGPNGSGKTSVIEIVYALTRFLAIPDHSDTIACSVEDAFPFRTFCRWCTEENGWGEMSVKLEIESDEQPLYIYDLTVRYNFLEKISRVQHESLRLGEALLLRFQEGRIEMFTDDEKKLAFRSDWKRSGLVVGSSNNSRIRRFGKQVASLYAFHLVPALMKQDVEKPMETLALYGENFAAWRFLRATQQLMRQARVVEQSKYFIPGLVDIRYIKKGDWHALAVKVEFNGRENDIEFNELSDGQKTLLALYSILANIPNGSTVLIDEPENFLALSELQPWLEAMNDAWEERDIQFIIISHNPRTLNWHNKNAMILSLEGTPPKVVVERRTDDDDDPLVDKLRLMEWEECDNA</sequence>